<dbReference type="EMBL" id="UYYA01003915">
    <property type="protein sequence ID" value="VDM57627.1"/>
    <property type="molecule type" value="Genomic_DNA"/>
</dbReference>
<proteinExistence type="predicted"/>
<reference evidence="2 3" key="2">
    <citation type="submission" date="2018-11" db="EMBL/GenBank/DDBJ databases">
        <authorList>
            <consortium name="Pathogen Informatics"/>
        </authorList>
    </citation>
    <scope>NUCLEOTIDE SEQUENCE [LARGE SCALE GENOMIC DNA]</scope>
    <source>
        <strain evidence="2 3">Costa Rica</strain>
    </source>
</reference>
<sequence>MKLVLTGLKEADERTEYVQNIYSRLLCSLHGRLLCGVFLITIYSLSAVGVYSMKSTFEPAKAFPSDSPLVRSLKHMRFVIYLFSCSCSSSSYFLFYNFRHILRNRKRSQVRSNRTEFFFY</sequence>
<name>A0A0R3PMD6_ANGCS</name>
<organism evidence="4">
    <name type="scientific">Angiostrongylus costaricensis</name>
    <name type="common">Nematode worm</name>
    <dbReference type="NCBI Taxonomy" id="334426"/>
    <lineage>
        <taxon>Eukaryota</taxon>
        <taxon>Metazoa</taxon>
        <taxon>Ecdysozoa</taxon>
        <taxon>Nematoda</taxon>
        <taxon>Chromadorea</taxon>
        <taxon>Rhabditida</taxon>
        <taxon>Rhabditina</taxon>
        <taxon>Rhabditomorpha</taxon>
        <taxon>Strongyloidea</taxon>
        <taxon>Metastrongylidae</taxon>
        <taxon>Angiostrongylus</taxon>
    </lineage>
</organism>
<keyword evidence="1" id="KW-1133">Transmembrane helix</keyword>
<dbReference type="WBParaSite" id="ACOC_0000604101-mRNA-1">
    <property type="protein sequence ID" value="ACOC_0000604101-mRNA-1"/>
    <property type="gene ID" value="ACOC_0000604101"/>
</dbReference>
<protein>
    <submittedName>
        <fullName evidence="4">SSD domain-containing protein</fullName>
    </submittedName>
</protein>
<reference evidence="4" key="1">
    <citation type="submission" date="2017-02" db="UniProtKB">
        <authorList>
            <consortium name="WormBaseParasite"/>
        </authorList>
    </citation>
    <scope>IDENTIFICATION</scope>
</reference>
<accession>A0A0R3PMD6</accession>
<evidence type="ECO:0000313" key="3">
    <source>
        <dbReference type="Proteomes" id="UP000267027"/>
    </source>
</evidence>
<keyword evidence="1" id="KW-0812">Transmembrane</keyword>
<keyword evidence="1" id="KW-0472">Membrane</keyword>
<evidence type="ECO:0000256" key="1">
    <source>
        <dbReference type="SAM" id="Phobius"/>
    </source>
</evidence>
<gene>
    <name evidence="2" type="ORF">ACOC_LOCUS6042</name>
</gene>
<evidence type="ECO:0000313" key="4">
    <source>
        <dbReference type="WBParaSite" id="ACOC_0000604101-mRNA-1"/>
    </source>
</evidence>
<dbReference type="AlphaFoldDB" id="A0A0R3PMD6"/>
<dbReference type="Proteomes" id="UP000267027">
    <property type="component" value="Unassembled WGS sequence"/>
</dbReference>
<dbReference type="OrthoDB" id="6510177at2759"/>
<feature type="transmembrane region" description="Helical" evidence="1">
    <location>
        <begin position="78"/>
        <end position="98"/>
    </location>
</feature>
<feature type="transmembrane region" description="Helical" evidence="1">
    <location>
        <begin position="33"/>
        <end position="53"/>
    </location>
</feature>
<evidence type="ECO:0000313" key="2">
    <source>
        <dbReference type="EMBL" id="VDM57627.1"/>
    </source>
</evidence>
<keyword evidence="3" id="KW-1185">Reference proteome</keyword>